<feature type="compositionally biased region" description="Polar residues" evidence="1">
    <location>
        <begin position="24"/>
        <end position="33"/>
    </location>
</feature>
<feature type="region of interest" description="Disordered" evidence="1">
    <location>
        <begin position="1"/>
        <end position="47"/>
    </location>
</feature>
<dbReference type="Proteomes" id="UP000031443">
    <property type="component" value="Unassembled WGS sequence"/>
</dbReference>
<proteinExistence type="predicted"/>
<dbReference type="AlphaFoldDB" id="M7BN02"/>
<dbReference type="EMBL" id="KB518916">
    <property type="protein sequence ID" value="EMP38614.1"/>
    <property type="molecule type" value="Genomic_DNA"/>
</dbReference>
<gene>
    <name evidence="2" type="ORF">UY3_04180</name>
</gene>
<evidence type="ECO:0000256" key="1">
    <source>
        <dbReference type="SAM" id="MobiDB-lite"/>
    </source>
</evidence>
<protein>
    <submittedName>
        <fullName evidence="2">Uncharacterized protein</fullName>
    </submittedName>
</protein>
<reference evidence="3" key="1">
    <citation type="journal article" date="2013" name="Nat. Genet.">
        <title>The draft genomes of soft-shell turtle and green sea turtle yield insights into the development and evolution of the turtle-specific body plan.</title>
        <authorList>
            <person name="Wang Z."/>
            <person name="Pascual-Anaya J."/>
            <person name="Zadissa A."/>
            <person name="Li W."/>
            <person name="Niimura Y."/>
            <person name="Huang Z."/>
            <person name="Li C."/>
            <person name="White S."/>
            <person name="Xiong Z."/>
            <person name="Fang D."/>
            <person name="Wang B."/>
            <person name="Ming Y."/>
            <person name="Chen Y."/>
            <person name="Zheng Y."/>
            <person name="Kuraku S."/>
            <person name="Pignatelli M."/>
            <person name="Herrero J."/>
            <person name="Beal K."/>
            <person name="Nozawa M."/>
            <person name="Li Q."/>
            <person name="Wang J."/>
            <person name="Zhang H."/>
            <person name="Yu L."/>
            <person name="Shigenobu S."/>
            <person name="Wang J."/>
            <person name="Liu J."/>
            <person name="Flicek P."/>
            <person name="Searle S."/>
            <person name="Wang J."/>
            <person name="Kuratani S."/>
            <person name="Yin Y."/>
            <person name="Aken B."/>
            <person name="Zhang G."/>
            <person name="Irie N."/>
        </authorList>
    </citation>
    <scope>NUCLEOTIDE SEQUENCE [LARGE SCALE GENOMIC DNA]</scope>
</reference>
<evidence type="ECO:0000313" key="3">
    <source>
        <dbReference type="Proteomes" id="UP000031443"/>
    </source>
</evidence>
<evidence type="ECO:0000313" key="2">
    <source>
        <dbReference type="EMBL" id="EMP38614.1"/>
    </source>
</evidence>
<keyword evidence="3" id="KW-1185">Reference proteome</keyword>
<name>M7BN02_CHEMY</name>
<accession>M7BN02</accession>
<organism evidence="2 3">
    <name type="scientific">Chelonia mydas</name>
    <name type="common">Green sea-turtle</name>
    <name type="synonym">Chelonia agassizi</name>
    <dbReference type="NCBI Taxonomy" id="8469"/>
    <lineage>
        <taxon>Eukaryota</taxon>
        <taxon>Metazoa</taxon>
        <taxon>Chordata</taxon>
        <taxon>Craniata</taxon>
        <taxon>Vertebrata</taxon>
        <taxon>Euteleostomi</taxon>
        <taxon>Archelosauria</taxon>
        <taxon>Testudinata</taxon>
        <taxon>Testudines</taxon>
        <taxon>Cryptodira</taxon>
        <taxon>Durocryptodira</taxon>
        <taxon>Americhelydia</taxon>
        <taxon>Chelonioidea</taxon>
        <taxon>Cheloniidae</taxon>
        <taxon>Chelonia</taxon>
    </lineage>
</organism>
<sequence length="101" mass="11418">MQQASAKKLSGLHTARAKHRDYTEGSQSTTGTKGNDMPQPGEELPEAEKGCIGKLPKERKKLLLLKCIAHKFENLPKLAYRELYLQHCTTGPFLEKKKLHF</sequence>